<feature type="compositionally biased region" description="Basic and acidic residues" evidence="1">
    <location>
        <begin position="497"/>
        <end position="522"/>
    </location>
</feature>
<sequence>MRRQAWRLPEAAVDAQPTFLSHALALAALHGPGPWPHGGYPLPDEDPDEVRVMSGAVEDGVRTHHFGFRPDEAGAAETAEALQRLVGSPPTATDLAALHDRLAAVDTLTIADPLTAELRRRSLPTDRLREIALRLTGHGTRRNAVATGMVLLGLSGDEQDRELLLALGTLEDLSLYAVVALLRSQPEPPRAVFELARRVDGWGRIHAVERLAGTGDPEIRNWLLREGFRNGITAEYLAHLAATTGGLYPALLDEEVDDALLDGAGDILETLAGPAGPAKNIEDYPDGLPALCRYVELVRTRPPRLGRVIVLLRLAKFLDTKIAASLDWDERTRSGLRETCLAVAKEPGWRATVASALTGGDLPAFRNALWPARQLGIAVGEHLRGRLHAHPDDGYLWQCLLDEHPAPEIAEVVAFAQELLPLPELVTGPATDPGFGRDRAFDRVLGLLVNHLAEHPGHGGPLLGVALANRLTRNRNTAARTLAAWPPESVPPAMRARVREAHHREPDPGTKKGLRELLDSWS</sequence>
<evidence type="ECO:0000256" key="1">
    <source>
        <dbReference type="SAM" id="MobiDB-lite"/>
    </source>
</evidence>
<name>A0ABY7B8B2_9PSEU</name>
<reference evidence="2" key="1">
    <citation type="submission" date="2022-11" db="EMBL/GenBank/DDBJ databases">
        <authorList>
            <person name="Mo P."/>
        </authorList>
    </citation>
    <scope>NUCLEOTIDE SEQUENCE</scope>
    <source>
        <strain evidence="2">HUAS 11-8</strain>
    </source>
</reference>
<dbReference type="EMBL" id="CP113836">
    <property type="protein sequence ID" value="WAL68187.1"/>
    <property type="molecule type" value="Genomic_DNA"/>
</dbReference>
<keyword evidence="3" id="KW-1185">Reference proteome</keyword>
<proteinExistence type="predicted"/>
<evidence type="ECO:0000313" key="3">
    <source>
        <dbReference type="Proteomes" id="UP001163203"/>
    </source>
</evidence>
<dbReference type="Proteomes" id="UP001163203">
    <property type="component" value="Chromosome"/>
</dbReference>
<gene>
    <name evidence="2" type="ORF">ORV05_10600</name>
</gene>
<evidence type="ECO:0000313" key="2">
    <source>
        <dbReference type="EMBL" id="WAL68187.1"/>
    </source>
</evidence>
<accession>A0ABY7B8B2</accession>
<organism evidence="2 3">
    <name type="scientific">Amycolatopsis cynarae</name>
    <dbReference type="NCBI Taxonomy" id="2995223"/>
    <lineage>
        <taxon>Bacteria</taxon>
        <taxon>Bacillati</taxon>
        <taxon>Actinomycetota</taxon>
        <taxon>Actinomycetes</taxon>
        <taxon>Pseudonocardiales</taxon>
        <taxon>Pseudonocardiaceae</taxon>
        <taxon>Amycolatopsis</taxon>
    </lineage>
</organism>
<protein>
    <recommendedName>
        <fullName evidence="4">HEAT repeat domain-containing protein</fullName>
    </recommendedName>
</protein>
<feature type="region of interest" description="Disordered" evidence="1">
    <location>
        <begin position="487"/>
        <end position="522"/>
    </location>
</feature>
<evidence type="ECO:0008006" key="4">
    <source>
        <dbReference type="Google" id="ProtNLM"/>
    </source>
</evidence>
<dbReference type="RefSeq" id="WP_268758281.1">
    <property type="nucleotide sequence ID" value="NZ_CP113836.1"/>
</dbReference>